<name>A0ABD5M6M1_9EURY</name>
<evidence type="ECO:0000313" key="2">
    <source>
        <dbReference type="Proteomes" id="UP001570511"/>
    </source>
</evidence>
<accession>A0ABD5M6M1</accession>
<dbReference type="InterPro" id="IPR055927">
    <property type="entry name" value="DUF7504"/>
</dbReference>
<keyword evidence="2" id="KW-1185">Reference proteome</keyword>
<dbReference type="Pfam" id="PF24336">
    <property type="entry name" value="DUF7504"/>
    <property type="match status" value="1"/>
</dbReference>
<comment type="caution">
    <text evidence="1">The sequence shown here is derived from an EMBL/GenBank/DDBJ whole genome shotgun (WGS) entry which is preliminary data.</text>
</comment>
<sequence length="195" mass="21142">MSSLEQAVERIGDANAVLVLRPRTAAAADGRCKRLLLNGRDEVDVLGVDFSTPPSGWYDEWAEVVDGGPANAALITTPDLADADDPAEALSVETVASPSNLTGVGVKFTPYLNEWNDPVVTVESLTVLLQYADPQIVYRFLHVLTSRLRAADACGQFFFDSTAQDDQTVELLKTLFDAVLEYEGDDEWTVSCRAG</sequence>
<organism evidence="1 2">
    <name type="scientific">Halobellus rubicundus</name>
    <dbReference type="NCBI Taxonomy" id="2996466"/>
    <lineage>
        <taxon>Archaea</taxon>
        <taxon>Methanobacteriati</taxon>
        <taxon>Methanobacteriota</taxon>
        <taxon>Stenosarchaea group</taxon>
        <taxon>Halobacteria</taxon>
        <taxon>Halobacteriales</taxon>
        <taxon>Haloferacaceae</taxon>
        <taxon>Halobellus</taxon>
    </lineage>
</organism>
<proteinExistence type="predicted"/>
<protein>
    <submittedName>
        <fullName evidence="1">Uncharacterized protein</fullName>
    </submittedName>
</protein>
<dbReference type="EMBL" id="JBGNYA010000001">
    <property type="protein sequence ID" value="MFA1609555.1"/>
    <property type="molecule type" value="Genomic_DNA"/>
</dbReference>
<dbReference type="Proteomes" id="UP001570511">
    <property type="component" value="Unassembled WGS sequence"/>
</dbReference>
<reference evidence="1 2" key="1">
    <citation type="submission" date="2024-08" db="EMBL/GenBank/DDBJ databases">
        <title>Halobellus sp. MBLA0158 whole genome sequence.</title>
        <authorList>
            <person name="Hwang C.Y."/>
            <person name="Cho E.-S."/>
            <person name="Seo M.-J."/>
        </authorList>
    </citation>
    <scope>NUCLEOTIDE SEQUENCE [LARGE SCALE GENOMIC DNA]</scope>
    <source>
        <strain evidence="1 2">MBLA0158</strain>
    </source>
</reference>
<evidence type="ECO:0000313" key="1">
    <source>
        <dbReference type="EMBL" id="MFA1609555.1"/>
    </source>
</evidence>
<gene>
    <name evidence="1" type="ORF">OS889_00855</name>
</gene>
<dbReference type="AlphaFoldDB" id="A0ABD5M6M1"/>
<dbReference type="RefSeq" id="WP_372386593.1">
    <property type="nucleotide sequence ID" value="NZ_JBGNYA010000001.1"/>
</dbReference>